<dbReference type="Pfam" id="PF02254">
    <property type="entry name" value="TrkA_N"/>
    <property type="match status" value="1"/>
</dbReference>
<dbReference type="Gene3D" id="6.20.350.10">
    <property type="match status" value="1"/>
</dbReference>
<dbReference type="OrthoDB" id="5665572at2"/>
<evidence type="ECO:0000313" key="4">
    <source>
        <dbReference type="Proteomes" id="UP000286985"/>
    </source>
</evidence>
<dbReference type="Gene3D" id="3.40.50.720">
    <property type="entry name" value="NAD(P)-binding Rossmann-like Domain"/>
    <property type="match status" value="1"/>
</dbReference>
<dbReference type="Proteomes" id="UP000286985">
    <property type="component" value="Unassembled WGS sequence"/>
</dbReference>
<evidence type="ECO:0000256" key="1">
    <source>
        <dbReference type="SAM" id="Phobius"/>
    </source>
</evidence>
<comment type="caution">
    <text evidence="3">The sequence shown here is derived from an EMBL/GenBank/DDBJ whole genome shotgun (WGS) entry which is preliminary data.</text>
</comment>
<dbReference type="SUPFAM" id="SSF51735">
    <property type="entry name" value="NAD(P)-binding Rossmann-fold domains"/>
    <property type="match status" value="1"/>
</dbReference>
<feature type="transmembrane region" description="Helical" evidence="1">
    <location>
        <begin position="66"/>
        <end position="93"/>
    </location>
</feature>
<dbReference type="AlphaFoldDB" id="A0A432XGZ0"/>
<feature type="transmembrane region" description="Helical" evidence="1">
    <location>
        <begin position="12"/>
        <end position="35"/>
    </location>
</feature>
<keyword evidence="1" id="KW-1133">Transmembrane helix</keyword>
<protein>
    <recommendedName>
        <fullName evidence="2">RCK N-terminal domain-containing protein</fullName>
    </recommendedName>
</protein>
<dbReference type="InterPro" id="IPR036291">
    <property type="entry name" value="NAD(P)-bd_dom_sf"/>
</dbReference>
<dbReference type="STRING" id="519452.SAMN04488139_1518"/>
<accession>A0A432XGZ0</accession>
<reference evidence="4" key="1">
    <citation type="journal article" date="2018" name="Front. Microbiol.">
        <title>Genome-Based Analysis Reveals the Taxonomy and Diversity of the Family Idiomarinaceae.</title>
        <authorList>
            <person name="Liu Y."/>
            <person name="Lai Q."/>
            <person name="Shao Z."/>
        </authorList>
    </citation>
    <scope>NUCLEOTIDE SEQUENCE [LARGE SCALE GENOMIC DNA]</scope>
    <source>
        <strain evidence="4">908033</strain>
    </source>
</reference>
<name>A0A432XGZ0_9GAMM</name>
<keyword evidence="1" id="KW-0472">Membrane</keyword>
<dbReference type="GO" id="GO:0006813">
    <property type="term" value="P:potassium ion transport"/>
    <property type="evidence" value="ECO:0007669"/>
    <property type="project" value="InterPro"/>
</dbReference>
<keyword evidence="1" id="KW-0812">Transmembrane</keyword>
<sequence>MGQAEHKLTVNTLRLTLYASAAFAVLFGIGMYGFAAHGNNLLQGVYGTLKLLLVDAPDFVFEGNNWALMVAAFTLPLFPAAALLSLLGAAAGVQWQLLRVVVRPRRHVFLGAGKMAASVAKNLATKGQHSILAVEQNIEGQYAQTIAGYAGALVLQHDVNNSLLLRKLRLQHAETIYVFTGDDQRNLAVARKVIEQLSHFKKPPRLVINIEAHEVLNVVTEEALFRNYQRRAELLWFSAPQQKARELSKRYPMRLASTLQQPEPIHVAVLGQGADSEALVLQLAKQNALLTAQRLYVTWFGRSEHHYNQFLLNHPVLGATQAKPEFGGVTPNVQLHFVNTGSNGVSVEIVRSAIHQQQGLPLHVAYMMEPDDYCGITETVRLCQVTKALNVSTRMVTCIAGSVFESLTKVQNSVAHYGPALTQVCWFHALNDLFDSSEKYPGELSDIFGLLVHSAYKAIFTKPPLQARHEHLQPEFEQRLHQVEQAARDEWLMHLPEAFRASSRQSGDHIFIKLRELGFHLRRRVPDDAPGIAESVLANLNKAIEHHIDALLRLEHTRFANERLVDGWLFHASNDKSLKLNNTLIPFDALAPEEVLKDEVIIRVMPVLLRHPYVQQYFVLSEI</sequence>
<feature type="domain" description="RCK N-terminal" evidence="2">
    <location>
        <begin position="109"/>
        <end position="193"/>
    </location>
</feature>
<organism evidence="3 4">
    <name type="scientific">Pseudidiomarina donghaiensis</name>
    <dbReference type="NCBI Taxonomy" id="519452"/>
    <lineage>
        <taxon>Bacteria</taxon>
        <taxon>Pseudomonadati</taxon>
        <taxon>Pseudomonadota</taxon>
        <taxon>Gammaproteobacteria</taxon>
        <taxon>Alteromonadales</taxon>
        <taxon>Idiomarinaceae</taxon>
        <taxon>Pseudidiomarina</taxon>
    </lineage>
</organism>
<keyword evidence="4" id="KW-1185">Reference proteome</keyword>
<evidence type="ECO:0000313" key="3">
    <source>
        <dbReference type="EMBL" id="RUO48013.1"/>
    </source>
</evidence>
<dbReference type="EMBL" id="PIPU01000003">
    <property type="protein sequence ID" value="RUO48013.1"/>
    <property type="molecule type" value="Genomic_DNA"/>
</dbReference>
<dbReference type="InterPro" id="IPR003148">
    <property type="entry name" value="RCK_N"/>
</dbReference>
<dbReference type="RefSeq" id="WP_092839892.1">
    <property type="nucleotide sequence ID" value="NZ_FPCF01000002.1"/>
</dbReference>
<proteinExistence type="predicted"/>
<evidence type="ECO:0000259" key="2">
    <source>
        <dbReference type="Pfam" id="PF02254"/>
    </source>
</evidence>
<gene>
    <name evidence="3" type="ORF">CWE24_08495</name>
</gene>